<dbReference type="InterPro" id="IPR036188">
    <property type="entry name" value="FAD/NAD-bd_sf"/>
</dbReference>
<evidence type="ECO:0008006" key="3">
    <source>
        <dbReference type="Google" id="ProtNLM"/>
    </source>
</evidence>
<reference evidence="1 2" key="1">
    <citation type="submission" date="2015-01" db="EMBL/GenBank/DDBJ databases">
        <title>Draft genome sequence of Leucobacter komagatae strain VKM ST2845.</title>
        <authorList>
            <person name="Karlyshev A.V."/>
            <person name="Kudryashova E.B."/>
        </authorList>
    </citation>
    <scope>NUCLEOTIDE SEQUENCE [LARGE SCALE GENOMIC DNA]</scope>
    <source>
        <strain evidence="1 2">VKM ST2845</strain>
    </source>
</reference>
<accession>A0A0D0H4U7</accession>
<dbReference type="SUPFAM" id="SSF51905">
    <property type="entry name" value="FAD/NAD(P)-binding domain"/>
    <property type="match status" value="1"/>
</dbReference>
<dbReference type="Proteomes" id="UP000032120">
    <property type="component" value="Unassembled WGS sequence"/>
</dbReference>
<dbReference type="EMBL" id="JXSQ01000014">
    <property type="protein sequence ID" value="KIP52150.1"/>
    <property type="molecule type" value="Genomic_DNA"/>
</dbReference>
<protein>
    <recommendedName>
        <fullName evidence="3">Oxygen-dependent protoporphyrinogen oxidase</fullName>
    </recommendedName>
</protein>
<dbReference type="RefSeq" id="WP_042544457.1">
    <property type="nucleotide sequence ID" value="NZ_JXSQ01000014.1"/>
</dbReference>
<dbReference type="Gene3D" id="3.50.50.60">
    <property type="entry name" value="FAD/NAD(P)-binding domain"/>
    <property type="match status" value="1"/>
</dbReference>
<dbReference type="AlphaFoldDB" id="A0A0D0H4U7"/>
<dbReference type="Gene3D" id="1.10.3110.10">
    <property type="entry name" value="protoporphyrinogen ix oxidase, domain 3"/>
    <property type="match status" value="1"/>
</dbReference>
<name>A0A0D0H4U7_9MICO</name>
<evidence type="ECO:0000313" key="2">
    <source>
        <dbReference type="Proteomes" id="UP000032120"/>
    </source>
</evidence>
<organism evidence="1 2">
    <name type="scientific">Leucobacter komagatae</name>
    <dbReference type="NCBI Taxonomy" id="55969"/>
    <lineage>
        <taxon>Bacteria</taxon>
        <taxon>Bacillati</taxon>
        <taxon>Actinomycetota</taxon>
        <taxon>Actinomycetes</taxon>
        <taxon>Micrococcales</taxon>
        <taxon>Microbacteriaceae</taxon>
        <taxon>Leucobacter</taxon>
    </lineage>
</organism>
<proteinExistence type="predicted"/>
<evidence type="ECO:0000313" key="1">
    <source>
        <dbReference type="EMBL" id="KIP52150.1"/>
    </source>
</evidence>
<gene>
    <name evidence="1" type="ORF">SD72_10750</name>
</gene>
<sequence>MKQALLLGGGVAAFAAALDLAEVGVEVWIADTAIRVPERDVRDPGGEVAALLGEIAAPLTPEAHGTPGAAPSTVTPAQVSLIARDGAWRPLPESSVWGIPAVPLSRAALALFGAPGAFRAYLDRLKPVLTIGKEPNLGKLVDSRVGRAVRETAVDPLVHERFGVRAHDAEVALVEQGLNEALTRAGSLSGGAMQQQEAHVARETVVAPAAGWHEFGELLVAHLELYGAKRFTSSVVSCERASSQGAGWTVTDAEGRRLAFDAVIGDLEDIARVAVNASGVADAGPTEGVAGLVAALASLLPATTRQYADIGIQGESARSADGHAPADDRLLLLETAEAGTWTARVLGGGVNGSAIWLSGPAGPGDLQLPARLPADLLTGAIEAAGLGDVASEPVVRVRAAAFATLAERDAAELARAECAAAYPDLIVAGEQLHGGELGEALAEARQRAVVLRRKLTGISE</sequence>
<keyword evidence="2" id="KW-1185">Reference proteome</keyword>
<dbReference type="Gene3D" id="3.90.660.20">
    <property type="entry name" value="Protoporphyrinogen oxidase, mitochondrial, domain 2"/>
    <property type="match status" value="1"/>
</dbReference>
<dbReference type="OrthoDB" id="3450553at2"/>
<comment type="caution">
    <text evidence="1">The sequence shown here is derived from an EMBL/GenBank/DDBJ whole genome shotgun (WGS) entry which is preliminary data.</text>
</comment>